<comment type="subcellular location">
    <subcellularLocation>
        <location evidence="4">Cell membrane</location>
        <topology evidence="4">Multi-pass membrane protein</topology>
    </subcellularLocation>
    <subcellularLocation>
        <location evidence="3">Cytoplasm</location>
    </subcellularLocation>
</comment>
<evidence type="ECO:0000256" key="3">
    <source>
        <dbReference type="ARBA" id="ARBA00004496"/>
    </source>
</evidence>
<dbReference type="GO" id="GO:0000155">
    <property type="term" value="F:phosphorelay sensor kinase activity"/>
    <property type="evidence" value="ECO:0007669"/>
    <property type="project" value="InterPro"/>
</dbReference>
<dbReference type="Gene3D" id="3.30.565.10">
    <property type="entry name" value="Histidine kinase-like ATPase, C-terminal domain"/>
    <property type="match status" value="1"/>
</dbReference>
<feature type="signal peptide" evidence="23">
    <location>
        <begin position="1"/>
        <end position="19"/>
    </location>
</feature>
<dbReference type="Pfam" id="PF02518">
    <property type="entry name" value="HATPase_c"/>
    <property type="match status" value="1"/>
</dbReference>
<protein>
    <recommendedName>
        <fullName evidence="6">Oxygen sensor histidine kinase NreB</fullName>
        <ecNumber evidence="5">2.7.13.3</ecNumber>
    </recommendedName>
    <alternativeName>
        <fullName evidence="20">Nitrogen regulation protein B</fullName>
    </alternativeName>
</protein>
<keyword evidence="18 22" id="KW-0472">Membrane</keyword>
<dbReference type="InterPro" id="IPR019734">
    <property type="entry name" value="TPR_rpt"/>
</dbReference>
<keyword evidence="21" id="KW-0802">TPR repeat</keyword>
<organism evidence="25 26">
    <name type="scientific">Hymenobacter metallilatus</name>
    <dbReference type="NCBI Taxonomy" id="2493666"/>
    <lineage>
        <taxon>Bacteria</taxon>
        <taxon>Pseudomonadati</taxon>
        <taxon>Bacteroidota</taxon>
        <taxon>Cytophagia</taxon>
        <taxon>Cytophagales</taxon>
        <taxon>Hymenobacteraceae</taxon>
        <taxon>Hymenobacter</taxon>
    </lineage>
</organism>
<dbReference type="SMART" id="SM00387">
    <property type="entry name" value="HATPase_c"/>
    <property type="match status" value="1"/>
</dbReference>
<evidence type="ECO:0000313" key="26">
    <source>
        <dbReference type="Proteomes" id="UP000280066"/>
    </source>
</evidence>
<evidence type="ECO:0000313" key="25">
    <source>
        <dbReference type="EMBL" id="RSK33817.1"/>
    </source>
</evidence>
<proteinExistence type="predicted"/>
<keyword evidence="15" id="KW-0408">Iron</keyword>
<dbReference type="OrthoDB" id="9760839at2"/>
<keyword evidence="23" id="KW-0732">Signal</keyword>
<evidence type="ECO:0000256" key="17">
    <source>
        <dbReference type="ARBA" id="ARBA00023014"/>
    </source>
</evidence>
<dbReference type="RefSeq" id="WP_125428846.1">
    <property type="nucleotide sequence ID" value="NZ_RWIS01000005.1"/>
</dbReference>
<dbReference type="GO" id="GO:0005886">
    <property type="term" value="C:plasma membrane"/>
    <property type="evidence" value="ECO:0007669"/>
    <property type="project" value="UniProtKB-SubCell"/>
</dbReference>
<evidence type="ECO:0000256" key="7">
    <source>
        <dbReference type="ARBA" id="ARBA00022475"/>
    </source>
</evidence>
<evidence type="ECO:0000256" key="9">
    <source>
        <dbReference type="ARBA" id="ARBA00022490"/>
    </source>
</evidence>
<evidence type="ECO:0000256" key="21">
    <source>
        <dbReference type="PROSITE-ProRule" id="PRU00339"/>
    </source>
</evidence>
<evidence type="ECO:0000256" key="12">
    <source>
        <dbReference type="ARBA" id="ARBA00022723"/>
    </source>
</evidence>
<dbReference type="SMART" id="SM00028">
    <property type="entry name" value="TPR"/>
    <property type="match status" value="4"/>
</dbReference>
<evidence type="ECO:0000256" key="13">
    <source>
        <dbReference type="ARBA" id="ARBA00022777"/>
    </source>
</evidence>
<dbReference type="PROSITE" id="PS50109">
    <property type="entry name" value="HIS_KIN"/>
    <property type="match status" value="1"/>
</dbReference>
<dbReference type="EC" id="2.7.13.3" evidence="5"/>
<dbReference type="InterPro" id="IPR011990">
    <property type="entry name" value="TPR-like_helical_dom_sf"/>
</dbReference>
<feature type="chain" id="PRO_5019300532" description="Oxygen sensor histidine kinase NreB" evidence="23">
    <location>
        <begin position="20"/>
        <end position="612"/>
    </location>
</feature>
<keyword evidence="8" id="KW-0004">4Fe-4S</keyword>
<feature type="domain" description="Histidine kinase" evidence="24">
    <location>
        <begin position="516"/>
        <end position="605"/>
    </location>
</feature>
<comment type="cofactor">
    <cofactor evidence="2">
        <name>[4Fe-4S] cluster</name>
        <dbReference type="ChEBI" id="CHEBI:49883"/>
    </cofactor>
</comment>
<dbReference type="InterPro" id="IPR011712">
    <property type="entry name" value="Sig_transdc_His_kin_sub3_dim/P"/>
</dbReference>
<evidence type="ECO:0000256" key="5">
    <source>
        <dbReference type="ARBA" id="ARBA00012438"/>
    </source>
</evidence>
<evidence type="ECO:0000256" key="11">
    <source>
        <dbReference type="ARBA" id="ARBA00022692"/>
    </source>
</evidence>
<dbReference type="InterPro" id="IPR050482">
    <property type="entry name" value="Sensor_HK_TwoCompSys"/>
</dbReference>
<sequence>MLRLLLAVFCCSMVQVAWGAAAGSRADSLQRLLTASRPDTNRVQLLIQLAWERTDDNPLKGIEYGQQGLRLARQLRFRSGECRALLMLGWAFMRTGNYATAIQTQVTARRLAQRIGYAGGVIHADNALGYAHLEQGNQQLSLRYFRRAVALAKKHHDIVLLTPILGNIGRAHLELGHPDSAWYYTWRGYELDLQQHDAHSEIGDLSILGDIEARRGHPNQARYFYQRAISRAVGMPVSYAVSRAYLGLARLARHQQPTAALRYARLALAAGQAGRYAKGVFEASDYLADIYADMGNSKEAYRYLRASAATRDSLFSQSRMTQVQALSFSEELHQQKLAEEGERAAARRWQFVLALALAGAVLTAVVGYLLISRRHLRREVEFVQERQRMERRHSKAILDAEQNERRRVGADLHDSVGQLLSAAKITLGALRRRLSLTDATHQELFGNSMDMLDEAVREVRSISHNLVPTTFTRHGLVQAVRTLLDRLRLGPCHLQIQLEVTGLQDHQLDSTLENILFRILQELIHNVTKHAQATELIVRLTCQPSELHISIIDNGVGFNPVLLKEGAGIGLRNVASRVAYLNGELAICSGEGTGTSTTLKIPLRVGPAPVLV</sequence>
<keyword evidence="13" id="KW-0418">Kinase</keyword>
<feature type="repeat" description="TPR" evidence="21">
    <location>
        <begin position="122"/>
        <end position="155"/>
    </location>
</feature>
<dbReference type="GO" id="GO:0046872">
    <property type="term" value="F:metal ion binding"/>
    <property type="evidence" value="ECO:0007669"/>
    <property type="project" value="UniProtKB-KW"/>
</dbReference>
<comment type="caution">
    <text evidence="25">The sequence shown here is derived from an EMBL/GenBank/DDBJ whole genome shotgun (WGS) entry which is preliminary data.</text>
</comment>
<dbReference type="PROSITE" id="PS50005">
    <property type="entry name" value="TPR"/>
    <property type="match status" value="1"/>
</dbReference>
<dbReference type="EMBL" id="RWIS01000005">
    <property type="protein sequence ID" value="RSK33817.1"/>
    <property type="molecule type" value="Genomic_DNA"/>
</dbReference>
<keyword evidence="14 22" id="KW-1133">Transmembrane helix</keyword>
<feature type="transmembrane region" description="Helical" evidence="22">
    <location>
        <begin position="349"/>
        <end position="371"/>
    </location>
</feature>
<dbReference type="InterPro" id="IPR005467">
    <property type="entry name" value="His_kinase_dom"/>
</dbReference>
<dbReference type="SUPFAM" id="SSF48452">
    <property type="entry name" value="TPR-like"/>
    <property type="match status" value="1"/>
</dbReference>
<dbReference type="PANTHER" id="PTHR24421:SF37">
    <property type="entry name" value="SENSOR HISTIDINE KINASE NARS"/>
    <property type="match status" value="1"/>
</dbReference>
<keyword evidence="12" id="KW-0479">Metal-binding</keyword>
<dbReference type="GO" id="GO:0051539">
    <property type="term" value="F:4 iron, 4 sulfur cluster binding"/>
    <property type="evidence" value="ECO:0007669"/>
    <property type="project" value="UniProtKB-KW"/>
</dbReference>
<evidence type="ECO:0000259" key="24">
    <source>
        <dbReference type="PROSITE" id="PS50109"/>
    </source>
</evidence>
<accession>A0A428JLD3</accession>
<keyword evidence="9" id="KW-0963">Cytoplasm</keyword>
<evidence type="ECO:0000256" key="10">
    <source>
        <dbReference type="ARBA" id="ARBA00022679"/>
    </source>
</evidence>
<dbReference type="Gene3D" id="1.25.40.10">
    <property type="entry name" value="Tetratricopeptide repeat domain"/>
    <property type="match status" value="1"/>
</dbReference>
<evidence type="ECO:0000256" key="22">
    <source>
        <dbReference type="SAM" id="Phobius"/>
    </source>
</evidence>
<evidence type="ECO:0000256" key="2">
    <source>
        <dbReference type="ARBA" id="ARBA00001966"/>
    </source>
</evidence>
<evidence type="ECO:0000256" key="8">
    <source>
        <dbReference type="ARBA" id="ARBA00022485"/>
    </source>
</evidence>
<dbReference type="GO" id="GO:0005737">
    <property type="term" value="C:cytoplasm"/>
    <property type="evidence" value="ECO:0007669"/>
    <property type="project" value="UniProtKB-SubCell"/>
</dbReference>
<dbReference type="Pfam" id="PF07730">
    <property type="entry name" value="HisKA_3"/>
    <property type="match status" value="1"/>
</dbReference>
<keyword evidence="26" id="KW-1185">Reference proteome</keyword>
<evidence type="ECO:0000256" key="20">
    <source>
        <dbReference type="ARBA" id="ARBA00030800"/>
    </source>
</evidence>
<keyword evidence="11 22" id="KW-0812">Transmembrane</keyword>
<evidence type="ECO:0000256" key="6">
    <source>
        <dbReference type="ARBA" id="ARBA00017322"/>
    </source>
</evidence>
<name>A0A428JLD3_9BACT</name>
<keyword evidence="16" id="KW-0902">Two-component regulatory system</keyword>
<comment type="function">
    <text evidence="19">Member of the two-component regulatory system NreB/NreC involved in the control of dissimilatory nitrate/nitrite reduction in response to oxygen. NreB functions as a direct oxygen sensor histidine kinase which is autophosphorylated, in the absence of oxygen, probably at the conserved histidine residue, and transfers its phosphate group probably to a conserved aspartate residue of NreC. NreB/NreC activates the expression of the nitrate (narGHJI) and nitrite (nir) reductase operons, as well as the putative nitrate transporter gene narT.</text>
</comment>
<dbReference type="Gene3D" id="1.20.5.1930">
    <property type="match status" value="1"/>
</dbReference>
<dbReference type="InterPro" id="IPR036890">
    <property type="entry name" value="HATPase_C_sf"/>
</dbReference>
<keyword evidence="10" id="KW-0808">Transferase</keyword>
<evidence type="ECO:0000256" key="18">
    <source>
        <dbReference type="ARBA" id="ARBA00023136"/>
    </source>
</evidence>
<evidence type="ECO:0000256" key="16">
    <source>
        <dbReference type="ARBA" id="ARBA00023012"/>
    </source>
</evidence>
<dbReference type="Proteomes" id="UP000280066">
    <property type="component" value="Unassembled WGS sequence"/>
</dbReference>
<evidence type="ECO:0000256" key="14">
    <source>
        <dbReference type="ARBA" id="ARBA00022989"/>
    </source>
</evidence>
<keyword evidence="17" id="KW-0411">Iron-sulfur</keyword>
<dbReference type="CDD" id="cd16917">
    <property type="entry name" value="HATPase_UhpB-NarQ-NarX-like"/>
    <property type="match status" value="1"/>
</dbReference>
<reference evidence="25 26" key="1">
    <citation type="submission" date="2018-12" db="EMBL/GenBank/DDBJ databases">
        <authorList>
            <person name="Feng G."/>
            <person name="Zhu H."/>
        </authorList>
    </citation>
    <scope>NUCLEOTIDE SEQUENCE [LARGE SCALE GENOMIC DNA]</scope>
    <source>
        <strain evidence="25 26">9PBR-2</strain>
    </source>
</reference>
<comment type="catalytic activity">
    <reaction evidence="1">
        <text>ATP + protein L-histidine = ADP + protein N-phospho-L-histidine.</text>
        <dbReference type="EC" id="2.7.13.3"/>
    </reaction>
</comment>
<dbReference type="InterPro" id="IPR003594">
    <property type="entry name" value="HATPase_dom"/>
</dbReference>
<dbReference type="InterPro" id="IPR004358">
    <property type="entry name" value="Sig_transdc_His_kin-like_C"/>
</dbReference>
<keyword evidence="7" id="KW-1003">Cell membrane</keyword>
<evidence type="ECO:0000256" key="23">
    <source>
        <dbReference type="SAM" id="SignalP"/>
    </source>
</evidence>
<dbReference type="PRINTS" id="PR00344">
    <property type="entry name" value="BCTRLSENSOR"/>
</dbReference>
<dbReference type="AlphaFoldDB" id="A0A428JLD3"/>
<dbReference type="GO" id="GO:0046983">
    <property type="term" value="F:protein dimerization activity"/>
    <property type="evidence" value="ECO:0007669"/>
    <property type="project" value="InterPro"/>
</dbReference>
<evidence type="ECO:0000256" key="15">
    <source>
        <dbReference type="ARBA" id="ARBA00023004"/>
    </source>
</evidence>
<dbReference type="SUPFAM" id="SSF55874">
    <property type="entry name" value="ATPase domain of HSP90 chaperone/DNA topoisomerase II/histidine kinase"/>
    <property type="match status" value="1"/>
</dbReference>
<dbReference type="PANTHER" id="PTHR24421">
    <property type="entry name" value="NITRATE/NITRITE SENSOR PROTEIN NARX-RELATED"/>
    <property type="match status" value="1"/>
</dbReference>
<gene>
    <name evidence="25" type="ORF">EI290_08895</name>
</gene>
<evidence type="ECO:0000256" key="1">
    <source>
        <dbReference type="ARBA" id="ARBA00000085"/>
    </source>
</evidence>
<evidence type="ECO:0000256" key="4">
    <source>
        <dbReference type="ARBA" id="ARBA00004651"/>
    </source>
</evidence>
<evidence type="ECO:0000256" key="19">
    <source>
        <dbReference type="ARBA" id="ARBA00024827"/>
    </source>
</evidence>